<organism evidence="3 4">
    <name type="scientific">Thiorhodococcus minor</name>
    <dbReference type="NCBI Taxonomy" id="57489"/>
    <lineage>
        <taxon>Bacteria</taxon>
        <taxon>Pseudomonadati</taxon>
        <taxon>Pseudomonadota</taxon>
        <taxon>Gammaproteobacteria</taxon>
        <taxon>Chromatiales</taxon>
        <taxon>Chromatiaceae</taxon>
        <taxon>Thiorhodococcus</taxon>
    </lineage>
</organism>
<dbReference type="EMBL" id="JAAIJQ010000120">
    <property type="protein sequence ID" value="NEV64891.1"/>
    <property type="molecule type" value="Genomic_DNA"/>
</dbReference>
<sequence>MARSVNISPHQSQFFAWELTRRANADTVESLGSTLLDAQVDLNPHQVEAALFACRNPLSRGVILADEVGLGKTVEAGLVLAQLWAERRRRLLIIVPANLRKQWHQELMDKFALEGQILESKGYNQQKRDGVGNPFDTAGPVICSYQFAKAKIDDLRKVPWDIVVFDEAHRLRNVYKPSNVIANTLKDGLAQVPAKVLLTATPLQNSLLELFGLVSVIDERVFGDLDSFRRQFARVNQPETFQALRRRIAPLCKRTLRKQVAHTISYTKRIPIVEEFTPSDDEQHLSLLVADTEEPTDLAEVMAQDFDALDEASEEDGEGKIDAEILSAKEREDIAKEIAELHHYEQMAKRIQLGGVIPNTVSSRIS</sequence>
<dbReference type="SMART" id="SM00487">
    <property type="entry name" value="DEXDc"/>
    <property type="match status" value="1"/>
</dbReference>
<dbReference type="CDD" id="cd18011">
    <property type="entry name" value="DEXDc_RapA"/>
    <property type="match status" value="1"/>
</dbReference>
<accession>A0A6M0K6E3</accession>
<dbReference type="InterPro" id="IPR057342">
    <property type="entry name" value="DEXDc_RapA"/>
</dbReference>
<dbReference type="Proteomes" id="UP000483379">
    <property type="component" value="Unassembled WGS sequence"/>
</dbReference>
<dbReference type="GO" id="GO:0005524">
    <property type="term" value="F:ATP binding"/>
    <property type="evidence" value="ECO:0007669"/>
    <property type="project" value="UniProtKB-KW"/>
</dbReference>
<dbReference type="InterPro" id="IPR050496">
    <property type="entry name" value="SNF2_RAD54_helicase_repair"/>
</dbReference>
<dbReference type="AlphaFoldDB" id="A0A6M0K6E3"/>
<protein>
    <submittedName>
        <fullName evidence="3">DEAD/DEAH box helicase</fullName>
    </submittedName>
</protein>
<proteinExistence type="predicted"/>
<keyword evidence="1 3" id="KW-0547">Nucleotide-binding</keyword>
<evidence type="ECO:0000313" key="4">
    <source>
        <dbReference type="Proteomes" id="UP000483379"/>
    </source>
</evidence>
<reference evidence="3 4" key="1">
    <citation type="submission" date="2020-02" db="EMBL/GenBank/DDBJ databases">
        <title>Genome sequences of Thiorhodococcus mannitoliphagus and Thiorhodococcus minor, purple sulfur photosynthetic bacteria in the gammaproteobacterial family, Chromatiaceae.</title>
        <authorList>
            <person name="Aviles F.A."/>
            <person name="Meyer T.E."/>
            <person name="Kyndt J.A."/>
        </authorList>
    </citation>
    <scope>NUCLEOTIDE SEQUENCE [LARGE SCALE GENOMIC DNA]</scope>
    <source>
        <strain evidence="3 4">DSM 11518</strain>
    </source>
</reference>
<dbReference type="Pfam" id="PF00176">
    <property type="entry name" value="SNF2-rel_dom"/>
    <property type="match status" value="1"/>
</dbReference>
<name>A0A6M0K6E3_9GAMM</name>
<dbReference type="InterPro" id="IPR000330">
    <property type="entry name" value="SNF2_N"/>
</dbReference>
<dbReference type="InterPro" id="IPR038718">
    <property type="entry name" value="SNF2-like_sf"/>
</dbReference>
<evidence type="ECO:0000313" key="3">
    <source>
        <dbReference type="EMBL" id="NEV64891.1"/>
    </source>
</evidence>
<keyword evidence="1 3" id="KW-0347">Helicase</keyword>
<dbReference type="InterPro" id="IPR027417">
    <property type="entry name" value="P-loop_NTPase"/>
</dbReference>
<evidence type="ECO:0000259" key="2">
    <source>
        <dbReference type="PROSITE" id="PS51192"/>
    </source>
</evidence>
<keyword evidence="1 3" id="KW-0067">ATP-binding</keyword>
<dbReference type="PANTHER" id="PTHR45629">
    <property type="entry name" value="SNF2/RAD54 FAMILY MEMBER"/>
    <property type="match status" value="1"/>
</dbReference>
<evidence type="ECO:0000256" key="1">
    <source>
        <dbReference type="ARBA" id="ARBA00022806"/>
    </source>
</evidence>
<feature type="domain" description="Helicase ATP-binding" evidence="2">
    <location>
        <begin position="53"/>
        <end position="220"/>
    </location>
</feature>
<dbReference type="GO" id="GO:0004386">
    <property type="term" value="F:helicase activity"/>
    <property type="evidence" value="ECO:0007669"/>
    <property type="project" value="UniProtKB-KW"/>
</dbReference>
<dbReference type="Gene3D" id="3.40.50.10810">
    <property type="entry name" value="Tandem AAA-ATPase domain"/>
    <property type="match status" value="1"/>
</dbReference>
<keyword evidence="4" id="KW-1185">Reference proteome</keyword>
<keyword evidence="1 3" id="KW-0378">Hydrolase</keyword>
<dbReference type="SUPFAM" id="SSF52540">
    <property type="entry name" value="P-loop containing nucleoside triphosphate hydrolases"/>
    <property type="match status" value="1"/>
</dbReference>
<dbReference type="InterPro" id="IPR014001">
    <property type="entry name" value="Helicase_ATP-bd"/>
</dbReference>
<dbReference type="PROSITE" id="PS51192">
    <property type="entry name" value="HELICASE_ATP_BIND_1"/>
    <property type="match status" value="1"/>
</dbReference>
<gene>
    <name evidence="3" type="ORF">G3446_23995</name>
</gene>
<dbReference type="RefSeq" id="WP_164456087.1">
    <property type="nucleotide sequence ID" value="NZ_JAAIJQ010000120.1"/>
</dbReference>
<comment type="caution">
    <text evidence="3">The sequence shown here is derived from an EMBL/GenBank/DDBJ whole genome shotgun (WGS) entry which is preliminary data.</text>
</comment>
<dbReference type="PANTHER" id="PTHR45629:SF7">
    <property type="entry name" value="DNA EXCISION REPAIR PROTEIN ERCC-6-RELATED"/>
    <property type="match status" value="1"/>
</dbReference>